<dbReference type="Proteomes" id="UP001432180">
    <property type="component" value="Chromosome"/>
</dbReference>
<dbReference type="RefSeq" id="WP_328983469.1">
    <property type="nucleotide sequence ID" value="NZ_CP121472.1"/>
</dbReference>
<dbReference type="PANTHER" id="PTHR32309">
    <property type="entry name" value="TYROSINE-PROTEIN KINASE"/>
    <property type="match status" value="1"/>
</dbReference>
<dbReference type="PANTHER" id="PTHR32309:SF31">
    <property type="entry name" value="CAPSULAR EXOPOLYSACCHARIDE FAMILY"/>
    <property type="match status" value="1"/>
</dbReference>
<keyword evidence="2" id="KW-1133">Transmembrane helix</keyword>
<feature type="transmembrane region" description="Helical" evidence="2">
    <location>
        <begin position="114"/>
        <end position="132"/>
    </location>
</feature>
<evidence type="ECO:0000313" key="4">
    <source>
        <dbReference type="Proteomes" id="UP001432180"/>
    </source>
</evidence>
<keyword evidence="4" id="KW-1185">Reference proteome</keyword>
<gene>
    <name evidence="3" type="ORF">Thiowin_02691</name>
</gene>
<reference evidence="3 4" key="1">
    <citation type="journal article" date="2023" name="Microorganisms">
        <title>Thiorhodovibrio frisius and Trv. litoralis spp. nov., Two Novel Members from a Clade of Fastidious Purple Sulfur Bacteria That Exhibit Unique Red-Shifted Light-Harvesting Capabilities.</title>
        <authorList>
            <person name="Methner A."/>
            <person name="Kuzyk S.B."/>
            <person name="Petersen J."/>
            <person name="Bauer S."/>
            <person name="Brinkmann H."/>
            <person name="Sichau K."/>
            <person name="Wanner G."/>
            <person name="Wolf J."/>
            <person name="Neumann-Schaal M."/>
            <person name="Henke P."/>
            <person name="Tank M."/>
            <person name="Sproer C."/>
            <person name="Bunk B."/>
            <person name="Overmann J."/>
        </authorList>
    </citation>
    <scope>NUCLEOTIDE SEQUENCE [LARGE SCALE GENOMIC DNA]</scope>
    <source>
        <strain evidence="3 4">DSM 6702</strain>
    </source>
</reference>
<feature type="coiled-coil region" evidence="1">
    <location>
        <begin position="1"/>
        <end position="85"/>
    </location>
</feature>
<evidence type="ECO:0000256" key="2">
    <source>
        <dbReference type="SAM" id="Phobius"/>
    </source>
</evidence>
<sequence length="182" mass="20811">MRLLERELQRATERARQTVRQQAVQQVDAAKQAVSALERDLDQQQEQVQAFSRQFKQYQSLEAELARLDTLLADTRDRLARIEMRNFEDYPPIQIVESAALPTRPIYPRYQRDLFIALGASLLAALFITWLTDNLSGRGRPPSLSYVGVRVDPGVSLISQARVDHSSRTLTNDQNPKQISDF</sequence>
<organism evidence="3 4">
    <name type="scientific">Thiorhodovibrio winogradskyi</name>
    <dbReference type="NCBI Taxonomy" id="77007"/>
    <lineage>
        <taxon>Bacteria</taxon>
        <taxon>Pseudomonadati</taxon>
        <taxon>Pseudomonadota</taxon>
        <taxon>Gammaproteobacteria</taxon>
        <taxon>Chromatiales</taxon>
        <taxon>Chromatiaceae</taxon>
        <taxon>Thiorhodovibrio</taxon>
    </lineage>
</organism>
<protein>
    <submittedName>
        <fullName evidence="3">Capsular polysaccharide biosynthesis protein</fullName>
    </submittedName>
</protein>
<keyword evidence="2" id="KW-0472">Membrane</keyword>
<evidence type="ECO:0000313" key="3">
    <source>
        <dbReference type="EMBL" id="WPL17656.1"/>
    </source>
</evidence>
<dbReference type="EMBL" id="CP121472">
    <property type="protein sequence ID" value="WPL17656.1"/>
    <property type="molecule type" value="Genomic_DNA"/>
</dbReference>
<accession>A0ABZ0SC30</accession>
<dbReference type="InterPro" id="IPR050445">
    <property type="entry name" value="Bact_polysacc_biosynth/exp"/>
</dbReference>
<proteinExistence type="predicted"/>
<name>A0ABZ0SC30_9GAMM</name>
<evidence type="ECO:0000256" key="1">
    <source>
        <dbReference type="SAM" id="Coils"/>
    </source>
</evidence>
<keyword evidence="2" id="KW-0812">Transmembrane</keyword>
<keyword evidence="1" id="KW-0175">Coiled coil</keyword>